<proteinExistence type="predicted"/>
<dbReference type="AlphaFoldDB" id="A0AAJ1Y9R2"/>
<name>A0AAJ1Y9R2_SERFO</name>
<evidence type="ECO:0000313" key="1">
    <source>
        <dbReference type="EMBL" id="MDQ9126576.1"/>
    </source>
</evidence>
<dbReference type="RefSeq" id="WP_309047185.1">
    <property type="nucleotide sequence ID" value="NZ_JAVIGA010000007.1"/>
</dbReference>
<evidence type="ECO:0000313" key="2">
    <source>
        <dbReference type="Proteomes" id="UP001224622"/>
    </source>
</evidence>
<comment type="caution">
    <text evidence="1">The sequence shown here is derived from an EMBL/GenBank/DDBJ whole genome shotgun (WGS) entry which is preliminary data.</text>
</comment>
<accession>A0AAJ1Y9R2</accession>
<gene>
    <name evidence="1" type="ORF">RDT67_09045</name>
</gene>
<dbReference type="Proteomes" id="UP001224622">
    <property type="component" value="Unassembled WGS sequence"/>
</dbReference>
<protein>
    <submittedName>
        <fullName evidence="1">Uncharacterized protein</fullName>
    </submittedName>
</protein>
<organism evidence="1 2">
    <name type="scientific">Serratia fonticola</name>
    <dbReference type="NCBI Taxonomy" id="47917"/>
    <lineage>
        <taxon>Bacteria</taxon>
        <taxon>Pseudomonadati</taxon>
        <taxon>Pseudomonadota</taxon>
        <taxon>Gammaproteobacteria</taxon>
        <taxon>Enterobacterales</taxon>
        <taxon>Yersiniaceae</taxon>
        <taxon>Serratia</taxon>
    </lineage>
</organism>
<dbReference type="EMBL" id="JAVIGA010000007">
    <property type="protein sequence ID" value="MDQ9126576.1"/>
    <property type="molecule type" value="Genomic_DNA"/>
</dbReference>
<sequence length="268" mass="28412">MAIDLVMGDSIFSTGVSIDVPVSEGLVSFSLGGDMLGINLVEGGVQPTIIGSPLRMDAKSSKLGKFGYLDLNINETENFTYISVNKIWTPTGLSACNLIGTFQTTSATGVAVAGSGLIMEANGYRTAVASVYDGTPTGATVISDNISVTNGTSPPPATEDTATWRFLAAIYDGNGDFGSGETANKRRYIIDKTVGATLNRRNADLTMVRDLRGKDTIRVGNMGSRLTQNSTTIMGAYAVYNRALPAAEFDLMYKRMQEIAAANCWNAI</sequence>
<reference evidence="1" key="1">
    <citation type="submission" date="2023-08" db="EMBL/GenBank/DDBJ databases">
        <title>The Comparative Genomic Analysis of Yersiniaceae from Polar Regions.</title>
        <authorList>
            <person name="Goncharov A."/>
            <person name="Aslanov B."/>
            <person name="Kolodzhieva V."/>
            <person name="Azarov D."/>
            <person name="Mochov A."/>
            <person name="Lebedeva E."/>
        </authorList>
    </citation>
    <scope>NUCLEOTIDE SEQUENCE</scope>
    <source>
        <strain evidence="1">Vf</strain>
    </source>
</reference>